<keyword evidence="2" id="KW-1185">Reference proteome</keyword>
<proteinExistence type="predicted"/>
<accession>A0ABX7IIP5</accession>
<organism evidence="1 2">
    <name type="scientific">Arcanobacterium phocisimile</name>
    <dbReference type="NCBI Taxonomy" id="1302235"/>
    <lineage>
        <taxon>Bacteria</taxon>
        <taxon>Bacillati</taxon>
        <taxon>Actinomycetota</taxon>
        <taxon>Actinomycetes</taxon>
        <taxon>Actinomycetales</taxon>
        <taxon>Actinomycetaceae</taxon>
        <taxon>Arcanobacterium</taxon>
    </lineage>
</organism>
<reference evidence="1 2" key="1">
    <citation type="submission" date="2021-02" db="EMBL/GenBank/DDBJ databases">
        <title>Complete Genome Sequence of Arcanobacterium phocisimile strain DSM 26142T from a harbour seal.</title>
        <authorList>
            <person name="Borowiak M."/>
            <person name="Alssahen M."/>
            <person name="Malorny B."/>
            <person name="Laemmler C."/>
            <person name="Siebert U."/>
            <person name="Ploetz M."/>
            <person name="Abdulmawjood A."/>
        </authorList>
    </citation>
    <scope>NUCLEOTIDE SEQUENCE [LARGE SCALE GENOMIC DNA]</scope>
    <source>
        <strain evidence="1 2">DSM 26142</strain>
    </source>
</reference>
<dbReference type="InterPro" id="IPR021465">
    <property type="entry name" value="DUF3117"/>
</dbReference>
<gene>
    <name evidence="1" type="ORF">JTE88_06370</name>
</gene>
<sequence length="60" mass="6676">MAAMKPRTGDGPLETERSIHGTVLRIPLEGGGRMVLELRDEELETLFDVVQQAVAEREAR</sequence>
<protein>
    <submittedName>
        <fullName evidence="1">DUF3117 domain-containing protein</fullName>
    </submittedName>
</protein>
<dbReference type="EMBL" id="CP070228">
    <property type="protein sequence ID" value="QRV01718.1"/>
    <property type="molecule type" value="Genomic_DNA"/>
</dbReference>
<dbReference type="Pfam" id="PF11314">
    <property type="entry name" value="DUF3117"/>
    <property type="match status" value="1"/>
</dbReference>
<dbReference type="Proteomes" id="UP000602653">
    <property type="component" value="Chromosome"/>
</dbReference>
<name>A0ABX7IIP5_9ACTO</name>
<dbReference type="RefSeq" id="WP_204423695.1">
    <property type="nucleotide sequence ID" value="NZ_CP070228.1"/>
</dbReference>
<evidence type="ECO:0000313" key="1">
    <source>
        <dbReference type="EMBL" id="QRV01718.1"/>
    </source>
</evidence>
<evidence type="ECO:0000313" key="2">
    <source>
        <dbReference type="Proteomes" id="UP000602653"/>
    </source>
</evidence>